<evidence type="ECO:0000256" key="2">
    <source>
        <dbReference type="ARBA" id="ARBA00022517"/>
    </source>
</evidence>
<evidence type="ECO:0000259" key="4">
    <source>
        <dbReference type="Pfam" id="PF02576"/>
    </source>
</evidence>
<gene>
    <name evidence="3 6" type="primary">rimP</name>
    <name evidence="6" type="ORF">FPZ54_14800</name>
</gene>
<proteinExistence type="inferred from homology"/>
<protein>
    <recommendedName>
        <fullName evidence="3">Ribosome maturation factor RimP</fullName>
    </recommendedName>
</protein>
<comment type="similarity">
    <text evidence="3">Belongs to the RimP family.</text>
</comment>
<keyword evidence="1 3" id="KW-0963">Cytoplasm</keyword>
<dbReference type="GO" id="GO:0006412">
    <property type="term" value="P:translation"/>
    <property type="evidence" value="ECO:0007669"/>
    <property type="project" value="TreeGrafter"/>
</dbReference>
<evidence type="ECO:0000313" key="6">
    <source>
        <dbReference type="EMBL" id="QDX27144.1"/>
    </source>
</evidence>
<feature type="domain" description="Ribosome maturation factor RimP N-terminal" evidence="4">
    <location>
        <begin position="10"/>
        <end position="89"/>
    </location>
</feature>
<dbReference type="GO" id="GO:0005829">
    <property type="term" value="C:cytosol"/>
    <property type="evidence" value="ECO:0007669"/>
    <property type="project" value="TreeGrafter"/>
</dbReference>
<dbReference type="EMBL" id="CP042239">
    <property type="protein sequence ID" value="QDX27144.1"/>
    <property type="molecule type" value="Genomic_DNA"/>
</dbReference>
<dbReference type="OrthoDB" id="9805006at2"/>
<dbReference type="AlphaFoldDB" id="A0A518RI92"/>
<feature type="domain" description="Ribosome maturation factor RimP C-terminal" evidence="5">
    <location>
        <begin position="92"/>
        <end position="157"/>
    </location>
</feature>
<evidence type="ECO:0000256" key="3">
    <source>
        <dbReference type="HAMAP-Rule" id="MF_01077"/>
    </source>
</evidence>
<sequence length="181" mass="20004">MADIAALTTIIEPEARALGFDLVRVKMFGGEGVRTLQVMAERPDTRQLNIDDCADLSRRISDRLDELEEAGKDPIPEAYRLEVSSPGIDRPLTRIKDFEDWKGHEARITLTEKIDGRRQFKGHLAGVEGDVIAITDGHGLTHNIALATIEDAKLVITDRLIAATKPLSTEGADEFEAEEQD</sequence>
<dbReference type="InterPro" id="IPR003728">
    <property type="entry name" value="Ribosome_maturation_RimP"/>
</dbReference>
<dbReference type="CDD" id="cd01734">
    <property type="entry name" value="YlxS_C"/>
    <property type="match status" value="1"/>
</dbReference>
<evidence type="ECO:0000256" key="1">
    <source>
        <dbReference type="ARBA" id="ARBA00022490"/>
    </source>
</evidence>
<comment type="function">
    <text evidence="3">Required for maturation of 30S ribosomal subunits.</text>
</comment>
<dbReference type="Gene3D" id="3.30.300.70">
    <property type="entry name" value="RimP-like superfamily, N-terminal"/>
    <property type="match status" value="1"/>
</dbReference>
<reference evidence="6 7" key="1">
    <citation type="submission" date="2019-07" db="EMBL/GenBank/DDBJ databases">
        <title>Sphingomonas alkalisoli sp. nov., isolated from rhizosphere soil of Suaedae salsa.</title>
        <authorList>
            <person name="Zhang H."/>
            <person name="Xu L."/>
            <person name="Zhang J.-X."/>
            <person name="Sun J.-Q."/>
        </authorList>
    </citation>
    <scope>NUCLEOTIDE SEQUENCE [LARGE SCALE GENOMIC DNA]</scope>
    <source>
        <strain evidence="6 7">XS-10</strain>
    </source>
</reference>
<dbReference type="Gene3D" id="2.30.30.180">
    <property type="entry name" value="Ribosome maturation factor RimP, C-terminal domain"/>
    <property type="match status" value="1"/>
</dbReference>
<dbReference type="InterPro" id="IPR036847">
    <property type="entry name" value="RimP_C_sf"/>
</dbReference>
<dbReference type="Proteomes" id="UP000318055">
    <property type="component" value="Chromosome"/>
</dbReference>
<dbReference type="KEGG" id="ssua:FPZ54_14800"/>
<comment type="subcellular location">
    <subcellularLocation>
        <location evidence="3">Cytoplasm</location>
    </subcellularLocation>
</comment>
<dbReference type="Pfam" id="PF17384">
    <property type="entry name" value="DUF150_C"/>
    <property type="match status" value="1"/>
</dbReference>
<dbReference type="PANTHER" id="PTHR33867:SF1">
    <property type="entry name" value="RIBOSOME MATURATION FACTOR RIMP"/>
    <property type="match status" value="1"/>
</dbReference>
<accession>A0A518RI92</accession>
<dbReference type="SUPFAM" id="SSF75420">
    <property type="entry name" value="YhbC-like, N-terminal domain"/>
    <property type="match status" value="1"/>
</dbReference>
<dbReference type="RefSeq" id="WP_145848429.1">
    <property type="nucleotide sequence ID" value="NZ_CP042239.1"/>
</dbReference>
<evidence type="ECO:0000259" key="5">
    <source>
        <dbReference type="Pfam" id="PF17384"/>
    </source>
</evidence>
<dbReference type="InterPro" id="IPR035956">
    <property type="entry name" value="RimP_N_sf"/>
</dbReference>
<keyword evidence="7" id="KW-1185">Reference proteome</keyword>
<keyword evidence="2 3" id="KW-0690">Ribosome biogenesis</keyword>
<dbReference type="InterPro" id="IPR028998">
    <property type="entry name" value="RimP_C"/>
</dbReference>
<dbReference type="SUPFAM" id="SSF74942">
    <property type="entry name" value="YhbC-like, C-terminal domain"/>
    <property type="match status" value="1"/>
</dbReference>
<dbReference type="HAMAP" id="MF_01077">
    <property type="entry name" value="RimP"/>
    <property type="match status" value="1"/>
</dbReference>
<dbReference type="PANTHER" id="PTHR33867">
    <property type="entry name" value="RIBOSOME MATURATION FACTOR RIMP"/>
    <property type="match status" value="1"/>
</dbReference>
<name>A0A518RI92_9SPHN</name>
<dbReference type="NCBIfam" id="NF011229">
    <property type="entry name" value="PRK14636.1"/>
    <property type="match status" value="1"/>
</dbReference>
<evidence type="ECO:0000313" key="7">
    <source>
        <dbReference type="Proteomes" id="UP000318055"/>
    </source>
</evidence>
<dbReference type="Pfam" id="PF02576">
    <property type="entry name" value="RimP_N"/>
    <property type="match status" value="1"/>
</dbReference>
<organism evidence="6 7">
    <name type="scientific">Sphingomonas suaedae</name>
    <dbReference type="NCBI Taxonomy" id="2599297"/>
    <lineage>
        <taxon>Bacteria</taxon>
        <taxon>Pseudomonadati</taxon>
        <taxon>Pseudomonadota</taxon>
        <taxon>Alphaproteobacteria</taxon>
        <taxon>Sphingomonadales</taxon>
        <taxon>Sphingomonadaceae</taxon>
        <taxon>Sphingomonas</taxon>
    </lineage>
</organism>
<dbReference type="GO" id="GO:0000028">
    <property type="term" value="P:ribosomal small subunit assembly"/>
    <property type="evidence" value="ECO:0007669"/>
    <property type="project" value="TreeGrafter"/>
</dbReference>
<dbReference type="InterPro" id="IPR028989">
    <property type="entry name" value="RimP_N"/>
</dbReference>